<evidence type="ECO:0000313" key="3">
    <source>
        <dbReference type="Proteomes" id="UP000193411"/>
    </source>
</evidence>
<dbReference type="OrthoDB" id="2576233at2759"/>
<protein>
    <submittedName>
        <fullName evidence="2">Uncharacterized protein</fullName>
    </submittedName>
</protein>
<feature type="compositionally biased region" description="Polar residues" evidence="1">
    <location>
        <begin position="425"/>
        <end position="436"/>
    </location>
</feature>
<proteinExistence type="predicted"/>
<gene>
    <name evidence="2" type="ORF">BCR44DRAFT_37074</name>
</gene>
<dbReference type="InterPro" id="IPR041078">
    <property type="entry name" value="Plavaka"/>
</dbReference>
<accession>A0A1Y2HWC0</accession>
<feature type="region of interest" description="Disordered" evidence="1">
    <location>
        <begin position="423"/>
        <end position="446"/>
    </location>
</feature>
<comment type="caution">
    <text evidence="2">The sequence shown here is derived from an EMBL/GenBank/DDBJ whole genome shotgun (WGS) entry which is preliminary data.</text>
</comment>
<dbReference type="Proteomes" id="UP000193411">
    <property type="component" value="Unassembled WGS sequence"/>
</dbReference>
<dbReference type="EMBL" id="MCFL01000010">
    <property type="protein sequence ID" value="ORZ37993.1"/>
    <property type="molecule type" value="Genomic_DNA"/>
</dbReference>
<organism evidence="2 3">
    <name type="scientific">Catenaria anguillulae PL171</name>
    <dbReference type="NCBI Taxonomy" id="765915"/>
    <lineage>
        <taxon>Eukaryota</taxon>
        <taxon>Fungi</taxon>
        <taxon>Fungi incertae sedis</taxon>
        <taxon>Blastocladiomycota</taxon>
        <taxon>Blastocladiomycetes</taxon>
        <taxon>Blastocladiales</taxon>
        <taxon>Catenariaceae</taxon>
        <taxon>Catenaria</taxon>
    </lineage>
</organism>
<dbReference type="Pfam" id="PF18759">
    <property type="entry name" value="Plavaka"/>
    <property type="match status" value="1"/>
</dbReference>
<keyword evidence="3" id="KW-1185">Reference proteome</keyword>
<name>A0A1Y2HWC0_9FUNG</name>
<reference evidence="2 3" key="1">
    <citation type="submission" date="2016-07" db="EMBL/GenBank/DDBJ databases">
        <title>Pervasive Adenine N6-methylation of Active Genes in Fungi.</title>
        <authorList>
            <consortium name="DOE Joint Genome Institute"/>
            <person name="Mondo S.J."/>
            <person name="Dannebaum R.O."/>
            <person name="Kuo R.C."/>
            <person name="Labutti K."/>
            <person name="Haridas S."/>
            <person name="Kuo A."/>
            <person name="Salamov A."/>
            <person name="Ahrendt S.R."/>
            <person name="Lipzen A."/>
            <person name="Sullivan W."/>
            <person name="Andreopoulos W.B."/>
            <person name="Clum A."/>
            <person name="Lindquist E."/>
            <person name="Daum C."/>
            <person name="Ramamoorthy G.K."/>
            <person name="Gryganskyi A."/>
            <person name="Culley D."/>
            <person name="Magnuson J.K."/>
            <person name="James T.Y."/>
            <person name="O'Malley M.A."/>
            <person name="Stajich J.E."/>
            <person name="Spatafora J.W."/>
            <person name="Visel A."/>
            <person name="Grigoriev I.V."/>
        </authorList>
    </citation>
    <scope>NUCLEOTIDE SEQUENCE [LARGE SCALE GENOMIC DNA]</scope>
    <source>
        <strain evidence="2 3">PL171</strain>
    </source>
</reference>
<sequence>MHLFDARAKPDLYAVIPLGFFIQAEKVHADVAQDSRSSSINKLVFHKCLALLFNQRYQDAAIRGIRVRMPTGTWYQGFPRLLYYVGDLPELALFTLTRQGQACPACFTMAPNFMQRVPNLTCRDQKEMEILVENMSACTAAVQTEVGQIMGIHLLYNGLWACPYSNVYQSVVVDELHQLFIGVFGRHLCGAIMKEIDSLADLRTRFYNRLRAVPDFSSSPFRGLTASSFALLTGAEWRALCNVFPSLLIGLFVDELKNDICVAIFALFAEFVHLVCVPNVSETAIAQATQTLDLFFRHLPRFLTAFSHTPDALTFHTLNHFLPCIPRIGSSRHTSTATQMEIHHKNNAKGPAKHTNKHGAIETDTLRRLLIQNALVDHFVFLVLFHPIQRRLYALKSMAQLVQAIEASRPLIPNALPRPHFAQPASPSVSYPTNVPVQLPMRKPNQ</sequence>
<dbReference type="AlphaFoldDB" id="A0A1Y2HWC0"/>
<evidence type="ECO:0000313" key="2">
    <source>
        <dbReference type="EMBL" id="ORZ37993.1"/>
    </source>
</evidence>
<evidence type="ECO:0000256" key="1">
    <source>
        <dbReference type="SAM" id="MobiDB-lite"/>
    </source>
</evidence>